<evidence type="ECO:0000313" key="2">
    <source>
        <dbReference type="EMBL" id="KKQ33802.1"/>
    </source>
</evidence>
<evidence type="ECO:0000256" key="1">
    <source>
        <dbReference type="SAM" id="Phobius"/>
    </source>
</evidence>
<proteinExistence type="predicted"/>
<gene>
    <name evidence="2" type="ORF">US50_C0071G0006</name>
</gene>
<organism evidence="2 3">
    <name type="scientific">Candidatus Nomurabacteria bacterium GW2011_GWB1_37_5</name>
    <dbReference type="NCBI Taxonomy" id="1618742"/>
    <lineage>
        <taxon>Bacteria</taxon>
        <taxon>Candidatus Nomuraibacteriota</taxon>
    </lineage>
</organism>
<dbReference type="Proteomes" id="UP000033876">
    <property type="component" value="Unassembled WGS sequence"/>
</dbReference>
<sequence>MLTAINKKTKIKFLRNPSFWAMLAMAINLITGAIYVLATDHPRQIFISIIAIVVMLVLHSTIKYFWDKALKKKIEIIEAYKNALIRLHGYESINDKHKIDLAMRILENKEATREDLILIVRSLPPNSPASDKALDRLLKA</sequence>
<protein>
    <submittedName>
        <fullName evidence="2">Uncharacterized protein</fullName>
    </submittedName>
</protein>
<keyword evidence="1" id="KW-0472">Membrane</keyword>
<dbReference type="EMBL" id="LBTF01000071">
    <property type="protein sequence ID" value="KKQ33802.1"/>
    <property type="molecule type" value="Genomic_DNA"/>
</dbReference>
<name>A0A0G0GUQ8_9BACT</name>
<keyword evidence="1" id="KW-1133">Transmembrane helix</keyword>
<reference evidence="2 3" key="1">
    <citation type="journal article" date="2015" name="Nature">
        <title>rRNA introns, odd ribosomes, and small enigmatic genomes across a large radiation of phyla.</title>
        <authorList>
            <person name="Brown C.T."/>
            <person name="Hug L.A."/>
            <person name="Thomas B.C."/>
            <person name="Sharon I."/>
            <person name="Castelle C.J."/>
            <person name="Singh A."/>
            <person name="Wilkins M.J."/>
            <person name="Williams K.H."/>
            <person name="Banfield J.F."/>
        </authorList>
    </citation>
    <scope>NUCLEOTIDE SEQUENCE [LARGE SCALE GENOMIC DNA]</scope>
</reference>
<accession>A0A0G0GUQ8</accession>
<comment type="caution">
    <text evidence="2">The sequence shown here is derived from an EMBL/GenBank/DDBJ whole genome shotgun (WGS) entry which is preliminary data.</text>
</comment>
<evidence type="ECO:0000313" key="3">
    <source>
        <dbReference type="Proteomes" id="UP000033876"/>
    </source>
</evidence>
<feature type="transmembrane region" description="Helical" evidence="1">
    <location>
        <begin position="44"/>
        <end position="66"/>
    </location>
</feature>
<dbReference type="AlphaFoldDB" id="A0A0G0GUQ8"/>
<feature type="transmembrane region" description="Helical" evidence="1">
    <location>
        <begin position="20"/>
        <end position="38"/>
    </location>
</feature>
<keyword evidence="1" id="KW-0812">Transmembrane</keyword>